<sequence>MKVSQSQQPAVLRRAGTGSSWREGTLVVYALSTPDMADLPAAGRRILSTILTARDGLRERLRVEGVAR</sequence>
<protein>
    <submittedName>
        <fullName evidence="1">Uncharacterized protein</fullName>
    </submittedName>
</protein>
<name>A0ABW6W6N8_9ACTN</name>
<evidence type="ECO:0000313" key="2">
    <source>
        <dbReference type="Proteomes" id="UP001602245"/>
    </source>
</evidence>
<dbReference type="RefSeq" id="WP_020509318.1">
    <property type="nucleotide sequence ID" value="NZ_JBIAZU010000001.1"/>
</dbReference>
<gene>
    <name evidence="1" type="ORF">ACFY35_06015</name>
</gene>
<evidence type="ECO:0000313" key="1">
    <source>
        <dbReference type="EMBL" id="MFF5288971.1"/>
    </source>
</evidence>
<dbReference type="EMBL" id="JBIAZU010000001">
    <property type="protein sequence ID" value="MFF5288971.1"/>
    <property type="molecule type" value="Genomic_DNA"/>
</dbReference>
<organism evidence="1 2">
    <name type="scientific">Paractinoplanes globisporus</name>
    <dbReference type="NCBI Taxonomy" id="113565"/>
    <lineage>
        <taxon>Bacteria</taxon>
        <taxon>Bacillati</taxon>
        <taxon>Actinomycetota</taxon>
        <taxon>Actinomycetes</taxon>
        <taxon>Micromonosporales</taxon>
        <taxon>Micromonosporaceae</taxon>
        <taxon>Paractinoplanes</taxon>
    </lineage>
</organism>
<dbReference type="Proteomes" id="UP001602245">
    <property type="component" value="Unassembled WGS sequence"/>
</dbReference>
<keyword evidence="2" id="KW-1185">Reference proteome</keyword>
<reference evidence="1 2" key="1">
    <citation type="submission" date="2024-10" db="EMBL/GenBank/DDBJ databases">
        <title>The Natural Products Discovery Center: Release of the First 8490 Sequenced Strains for Exploring Actinobacteria Biosynthetic Diversity.</title>
        <authorList>
            <person name="Kalkreuter E."/>
            <person name="Kautsar S.A."/>
            <person name="Yang D."/>
            <person name="Bader C.D."/>
            <person name="Teijaro C.N."/>
            <person name="Fluegel L."/>
            <person name="Davis C.M."/>
            <person name="Simpson J.R."/>
            <person name="Lauterbach L."/>
            <person name="Steele A.D."/>
            <person name="Gui C."/>
            <person name="Meng S."/>
            <person name="Li G."/>
            <person name="Viehrig K."/>
            <person name="Ye F."/>
            <person name="Su P."/>
            <person name="Kiefer A.F."/>
            <person name="Nichols A."/>
            <person name="Cepeda A.J."/>
            <person name="Yan W."/>
            <person name="Fan B."/>
            <person name="Jiang Y."/>
            <person name="Adhikari A."/>
            <person name="Zheng C.-J."/>
            <person name="Schuster L."/>
            <person name="Cowan T.M."/>
            <person name="Smanski M.J."/>
            <person name="Chevrette M.G."/>
            <person name="De Carvalho L.P.S."/>
            <person name="Shen B."/>
        </authorList>
    </citation>
    <scope>NUCLEOTIDE SEQUENCE [LARGE SCALE GENOMIC DNA]</scope>
    <source>
        <strain evidence="1 2">NPDC000087</strain>
    </source>
</reference>
<comment type="caution">
    <text evidence="1">The sequence shown here is derived from an EMBL/GenBank/DDBJ whole genome shotgun (WGS) entry which is preliminary data.</text>
</comment>
<proteinExistence type="predicted"/>
<accession>A0ABW6W6N8</accession>